<evidence type="ECO:0000256" key="1">
    <source>
        <dbReference type="PROSITE-ProRule" id="PRU00169"/>
    </source>
</evidence>
<dbReference type="InterPro" id="IPR050706">
    <property type="entry name" value="Cyclic-di-GMP_PDE-like"/>
</dbReference>
<dbReference type="Proteomes" id="UP000278222">
    <property type="component" value="Unassembled WGS sequence"/>
</dbReference>
<keyword evidence="5" id="KW-1185">Reference proteome</keyword>
<reference evidence="4 5" key="1">
    <citation type="submission" date="2018-11" db="EMBL/GenBank/DDBJ databases">
        <title>Genomic Encyclopedia of Type Strains, Phase IV (KMG-IV): sequencing the most valuable type-strain genomes for metagenomic binning, comparative biology and taxonomic classification.</title>
        <authorList>
            <person name="Goeker M."/>
        </authorList>
    </citation>
    <scope>NUCLEOTIDE SEQUENCE [LARGE SCALE GENOMIC DNA]</scope>
    <source>
        <strain evidence="4 5">DSM 5900</strain>
    </source>
</reference>
<dbReference type="GO" id="GO:0071111">
    <property type="term" value="F:cyclic-guanylate-specific phosphodiesterase activity"/>
    <property type="evidence" value="ECO:0007669"/>
    <property type="project" value="InterPro"/>
</dbReference>
<dbReference type="Pfam" id="PF00072">
    <property type="entry name" value="Response_reg"/>
    <property type="match status" value="1"/>
</dbReference>
<organism evidence="4 5">
    <name type="scientific">Stella humosa</name>
    <dbReference type="NCBI Taxonomy" id="94"/>
    <lineage>
        <taxon>Bacteria</taxon>
        <taxon>Pseudomonadati</taxon>
        <taxon>Pseudomonadota</taxon>
        <taxon>Alphaproteobacteria</taxon>
        <taxon>Rhodospirillales</taxon>
        <taxon>Stellaceae</taxon>
        <taxon>Stella</taxon>
    </lineage>
</organism>
<evidence type="ECO:0000313" key="4">
    <source>
        <dbReference type="EMBL" id="ROQ01151.1"/>
    </source>
</evidence>
<dbReference type="CDD" id="cd01948">
    <property type="entry name" value="EAL"/>
    <property type="match status" value="1"/>
</dbReference>
<dbReference type="SMART" id="SM00052">
    <property type="entry name" value="EAL"/>
    <property type="match status" value="1"/>
</dbReference>
<dbReference type="SMART" id="SM00448">
    <property type="entry name" value="REC"/>
    <property type="match status" value="1"/>
</dbReference>
<dbReference type="PANTHER" id="PTHR33121:SF71">
    <property type="entry name" value="OXYGEN SENSOR PROTEIN DOSP"/>
    <property type="match status" value="1"/>
</dbReference>
<evidence type="ECO:0000313" key="5">
    <source>
        <dbReference type="Proteomes" id="UP000278222"/>
    </source>
</evidence>
<dbReference type="RefSeq" id="WP_123687947.1">
    <property type="nucleotide sequence ID" value="NZ_AP019700.1"/>
</dbReference>
<evidence type="ECO:0000259" key="2">
    <source>
        <dbReference type="PROSITE" id="PS50110"/>
    </source>
</evidence>
<feature type="domain" description="Response regulatory" evidence="2">
    <location>
        <begin position="9"/>
        <end position="128"/>
    </location>
</feature>
<feature type="domain" description="EAL" evidence="3">
    <location>
        <begin position="138"/>
        <end position="390"/>
    </location>
</feature>
<dbReference type="SUPFAM" id="SSF141868">
    <property type="entry name" value="EAL domain-like"/>
    <property type="match status" value="1"/>
</dbReference>
<dbReference type="InterPro" id="IPR001633">
    <property type="entry name" value="EAL_dom"/>
</dbReference>
<dbReference type="PANTHER" id="PTHR33121">
    <property type="entry name" value="CYCLIC DI-GMP PHOSPHODIESTERASE PDEF"/>
    <property type="match status" value="1"/>
</dbReference>
<dbReference type="Gene3D" id="3.20.20.450">
    <property type="entry name" value="EAL domain"/>
    <property type="match status" value="1"/>
</dbReference>
<proteinExistence type="predicted"/>
<dbReference type="Pfam" id="PF00563">
    <property type="entry name" value="EAL"/>
    <property type="match status" value="1"/>
</dbReference>
<comment type="caution">
    <text evidence="4">The sequence shown here is derived from an EMBL/GenBank/DDBJ whole genome shotgun (WGS) entry which is preliminary data.</text>
</comment>
<protein>
    <submittedName>
        <fullName evidence="4">EAL domain-containing protein (Putative c-di-GMP-specific phosphodiesterase class I)</fullName>
    </submittedName>
</protein>
<gene>
    <name evidence="4" type="ORF">EDC65_0328</name>
</gene>
<dbReference type="SUPFAM" id="SSF52172">
    <property type="entry name" value="CheY-like"/>
    <property type="match status" value="1"/>
</dbReference>
<dbReference type="InterPro" id="IPR011006">
    <property type="entry name" value="CheY-like_superfamily"/>
</dbReference>
<dbReference type="OrthoDB" id="9793210at2"/>
<dbReference type="EMBL" id="RJKX01000011">
    <property type="protein sequence ID" value="ROQ01151.1"/>
    <property type="molecule type" value="Genomic_DNA"/>
</dbReference>
<name>A0A3N1MBP2_9PROT</name>
<feature type="modified residue" description="4-aspartylphosphate" evidence="1">
    <location>
        <position position="58"/>
    </location>
</feature>
<dbReference type="Gene3D" id="3.40.50.2300">
    <property type="match status" value="1"/>
</dbReference>
<dbReference type="InterPro" id="IPR001789">
    <property type="entry name" value="Sig_transdc_resp-reg_receiver"/>
</dbReference>
<sequence length="394" mass="42773">MATKGNARRLLILDDEAAVGEIIAMIAGGMGFDVRTATTSAEFFRQESSWHPTHIALDLVMPTVDGMEVLAEMARRGTTAAIIIVSGAGSRALRAAEQTSVAQGLNVLGAVPKPFRASKLRELLSSERPVRQDPPSPTVPAVEDLQDAIDRQALTVVFQPRIRCTDNHLVGVEVLARWNYPGRGAIGPSAFIPIAEDAGLIVQLTTQVIDMGLEWLARRRPEQHLQMSVNFSTASLTDRGFPEVVENLARTRGIEPHRLILEVSDRAVMADPMVSLNVLARLRDKGFGLSIDDFGSGNASLEQLARMPFSDMKIDSAFVHDASRAGVARKVVRAIVALGHSQDMTVTAEGVEDHEALRFLKDIGCDFAQGYLIGRPMSAERISAWMDARAFAEG</sequence>
<evidence type="ECO:0000259" key="3">
    <source>
        <dbReference type="PROSITE" id="PS50883"/>
    </source>
</evidence>
<dbReference type="AlphaFoldDB" id="A0A3N1MBP2"/>
<dbReference type="InterPro" id="IPR035919">
    <property type="entry name" value="EAL_sf"/>
</dbReference>
<dbReference type="GO" id="GO:0000160">
    <property type="term" value="P:phosphorelay signal transduction system"/>
    <property type="evidence" value="ECO:0007669"/>
    <property type="project" value="InterPro"/>
</dbReference>
<dbReference type="PROSITE" id="PS50883">
    <property type="entry name" value="EAL"/>
    <property type="match status" value="1"/>
</dbReference>
<accession>A0A3N1MBP2</accession>
<dbReference type="PROSITE" id="PS50110">
    <property type="entry name" value="RESPONSE_REGULATORY"/>
    <property type="match status" value="1"/>
</dbReference>
<keyword evidence="1" id="KW-0597">Phosphoprotein</keyword>